<evidence type="ECO:0000259" key="5">
    <source>
        <dbReference type="PROSITE" id="PS51462"/>
    </source>
</evidence>
<dbReference type="InterPro" id="IPR015797">
    <property type="entry name" value="NUDIX_hydrolase-like_dom_sf"/>
</dbReference>
<evidence type="ECO:0000256" key="3">
    <source>
        <dbReference type="ARBA" id="ARBA00022801"/>
    </source>
</evidence>
<protein>
    <submittedName>
        <fullName evidence="6">NUDIX hydrolase</fullName>
    </submittedName>
</protein>
<evidence type="ECO:0000256" key="4">
    <source>
        <dbReference type="ARBA" id="ARBA00022842"/>
    </source>
</evidence>
<keyword evidence="4" id="KW-0460">Magnesium</keyword>
<dbReference type="PANTHER" id="PTHR12629:SF0">
    <property type="entry name" value="DIPHOSPHOINOSITOL-POLYPHOSPHATE DIPHOSPHATASE"/>
    <property type="match status" value="1"/>
</dbReference>
<evidence type="ECO:0000256" key="1">
    <source>
        <dbReference type="ARBA" id="ARBA00001946"/>
    </source>
</evidence>
<dbReference type="PANTHER" id="PTHR12629">
    <property type="entry name" value="DIPHOSPHOINOSITOL POLYPHOSPHATE PHOSPHOHYDROLASE"/>
    <property type="match status" value="1"/>
</dbReference>
<dbReference type="InterPro" id="IPR047198">
    <property type="entry name" value="DDP-like_NUDIX"/>
</dbReference>
<evidence type="ECO:0000313" key="7">
    <source>
        <dbReference type="Proteomes" id="UP000541470"/>
    </source>
</evidence>
<dbReference type="InterPro" id="IPR000086">
    <property type="entry name" value="NUDIX_hydrolase_dom"/>
</dbReference>
<dbReference type="GO" id="GO:0016462">
    <property type="term" value="F:pyrophosphatase activity"/>
    <property type="evidence" value="ECO:0007669"/>
    <property type="project" value="InterPro"/>
</dbReference>
<evidence type="ECO:0000313" key="6">
    <source>
        <dbReference type="EMBL" id="NML74842.1"/>
    </source>
</evidence>
<keyword evidence="3 6" id="KW-0378">Hydrolase</keyword>
<organism evidence="6 7">
    <name type="scientific">Rhizobium terricola</name>
    <dbReference type="NCBI Taxonomy" id="2728849"/>
    <lineage>
        <taxon>Bacteria</taxon>
        <taxon>Pseudomonadati</taxon>
        <taxon>Pseudomonadota</taxon>
        <taxon>Alphaproteobacteria</taxon>
        <taxon>Hyphomicrobiales</taxon>
        <taxon>Rhizobiaceae</taxon>
        <taxon>Rhizobium/Agrobacterium group</taxon>
        <taxon>Rhizobium</taxon>
    </lineage>
</organism>
<dbReference type="Gene3D" id="3.90.79.10">
    <property type="entry name" value="Nucleoside Triphosphate Pyrophosphohydrolase"/>
    <property type="match status" value="1"/>
</dbReference>
<name>A0A7Y0AWM1_9HYPH</name>
<dbReference type="Proteomes" id="UP000541470">
    <property type="component" value="Unassembled WGS sequence"/>
</dbReference>
<keyword evidence="2" id="KW-0479">Metal-binding</keyword>
<comment type="caution">
    <text evidence="6">The sequence shown here is derived from an EMBL/GenBank/DDBJ whole genome shotgun (WGS) entry which is preliminary data.</text>
</comment>
<dbReference type="GO" id="GO:0005737">
    <property type="term" value="C:cytoplasm"/>
    <property type="evidence" value="ECO:0007669"/>
    <property type="project" value="TreeGrafter"/>
</dbReference>
<evidence type="ECO:0000256" key="2">
    <source>
        <dbReference type="ARBA" id="ARBA00022723"/>
    </source>
</evidence>
<keyword evidence="7" id="KW-1185">Reference proteome</keyword>
<dbReference type="GO" id="GO:0046872">
    <property type="term" value="F:metal ion binding"/>
    <property type="evidence" value="ECO:0007669"/>
    <property type="project" value="UniProtKB-KW"/>
</dbReference>
<feature type="domain" description="Nudix hydrolase" evidence="5">
    <location>
        <begin position="38"/>
        <end position="172"/>
    </location>
</feature>
<dbReference type="PROSITE" id="PS51462">
    <property type="entry name" value="NUDIX"/>
    <property type="match status" value="1"/>
</dbReference>
<accession>A0A7Y0AWM1</accession>
<sequence>MQHSPTDLRHTNSGTPLAKKKTLLQKLAGTGPSLFSNQWLEQYAAICFRPGDRPGDYEVMLITARGSGRWVLPKGGPMKDRTPRQVAAQEAFEEAGVKGKVGKAPLGRYCYVKRLETGQSAPCIVEVFSLEHSETVPSFKEMGQREIRWVKLCEAGRLVEEPELRGIFLALDDRLKSRDDKAR</sequence>
<dbReference type="AlphaFoldDB" id="A0A7Y0AWM1"/>
<dbReference type="CDD" id="cd04666">
    <property type="entry name" value="NUDIX_DIPP2_like_Nudt4"/>
    <property type="match status" value="1"/>
</dbReference>
<reference evidence="6 7" key="1">
    <citation type="submission" date="2020-04" db="EMBL/GenBank/DDBJ databases">
        <title>Rhizobium sp. S-51 isolated from soil.</title>
        <authorList>
            <person name="Dahal R.H."/>
        </authorList>
    </citation>
    <scope>NUCLEOTIDE SEQUENCE [LARGE SCALE GENOMIC DNA]</scope>
    <source>
        <strain evidence="6 7">S-51</strain>
    </source>
</reference>
<comment type="cofactor">
    <cofactor evidence="1">
        <name>Mg(2+)</name>
        <dbReference type="ChEBI" id="CHEBI:18420"/>
    </cofactor>
</comment>
<dbReference type="EMBL" id="JABBGK010000002">
    <property type="protein sequence ID" value="NML74842.1"/>
    <property type="molecule type" value="Genomic_DNA"/>
</dbReference>
<dbReference type="SUPFAM" id="SSF55811">
    <property type="entry name" value="Nudix"/>
    <property type="match status" value="1"/>
</dbReference>
<proteinExistence type="predicted"/>
<dbReference type="Pfam" id="PF00293">
    <property type="entry name" value="NUDIX"/>
    <property type="match status" value="1"/>
</dbReference>
<gene>
    <name evidence="6" type="ORF">HHL25_11965</name>
</gene>